<name>A0A3B7MND1_9BACT</name>
<dbReference type="PANTHER" id="PTHR30524:SF0">
    <property type="entry name" value="ALTRONATE OXIDOREDUCTASE-RELATED"/>
    <property type="match status" value="1"/>
</dbReference>
<dbReference type="GO" id="GO:0005829">
    <property type="term" value="C:cytosol"/>
    <property type="evidence" value="ECO:0007669"/>
    <property type="project" value="TreeGrafter"/>
</dbReference>
<feature type="domain" description="Mannitol dehydrogenase N-terminal" evidence="3">
    <location>
        <begin position="29"/>
        <end position="264"/>
    </location>
</feature>
<dbReference type="InterPro" id="IPR008927">
    <property type="entry name" value="6-PGluconate_DH-like_C_sf"/>
</dbReference>
<keyword evidence="6" id="KW-1185">Reference proteome</keyword>
<dbReference type="RefSeq" id="WP_119051529.1">
    <property type="nucleotide sequence ID" value="NZ_CP032157.1"/>
</dbReference>
<dbReference type="GO" id="GO:0019592">
    <property type="term" value="P:mannitol catabolic process"/>
    <property type="evidence" value="ECO:0007669"/>
    <property type="project" value="TreeGrafter"/>
</dbReference>
<dbReference type="Pfam" id="PF01232">
    <property type="entry name" value="Mannitol_dh"/>
    <property type="match status" value="1"/>
</dbReference>
<evidence type="ECO:0000256" key="1">
    <source>
        <dbReference type="ARBA" id="ARBA00023002"/>
    </source>
</evidence>
<dbReference type="Proteomes" id="UP000263900">
    <property type="component" value="Chromosome"/>
</dbReference>
<dbReference type="InterPro" id="IPR036291">
    <property type="entry name" value="NAD(P)-bd_dom_sf"/>
</dbReference>
<organism evidence="5 6">
    <name type="scientific">Paraflavitalea soli</name>
    <dbReference type="NCBI Taxonomy" id="2315862"/>
    <lineage>
        <taxon>Bacteria</taxon>
        <taxon>Pseudomonadati</taxon>
        <taxon>Bacteroidota</taxon>
        <taxon>Chitinophagia</taxon>
        <taxon>Chitinophagales</taxon>
        <taxon>Chitinophagaceae</taxon>
        <taxon>Paraflavitalea</taxon>
    </lineage>
</organism>
<evidence type="ECO:0000256" key="2">
    <source>
        <dbReference type="ARBA" id="ARBA00023027"/>
    </source>
</evidence>
<protein>
    <submittedName>
        <fullName evidence="5">Tagaturonate reductase</fullName>
    </submittedName>
</protein>
<dbReference type="Pfam" id="PF08125">
    <property type="entry name" value="Mannitol_dh_C"/>
    <property type="match status" value="1"/>
</dbReference>
<dbReference type="GO" id="GO:0008926">
    <property type="term" value="F:mannitol-1-phosphate 5-dehydrogenase activity"/>
    <property type="evidence" value="ECO:0007669"/>
    <property type="project" value="TreeGrafter"/>
</dbReference>
<dbReference type="SUPFAM" id="SSF48179">
    <property type="entry name" value="6-phosphogluconate dehydrogenase C-terminal domain-like"/>
    <property type="match status" value="1"/>
</dbReference>
<evidence type="ECO:0000259" key="4">
    <source>
        <dbReference type="Pfam" id="PF08125"/>
    </source>
</evidence>
<evidence type="ECO:0000259" key="3">
    <source>
        <dbReference type="Pfam" id="PF01232"/>
    </source>
</evidence>
<dbReference type="KEGG" id="pseg:D3H65_17430"/>
<gene>
    <name evidence="5" type="ORF">D3H65_17430</name>
</gene>
<dbReference type="OrthoDB" id="9768714at2"/>
<keyword evidence="1" id="KW-0560">Oxidoreductase</keyword>
<dbReference type="Gene3D" id="3.40.50.720">
    <property type="entry name" value="NAD(P)-binding Rossmann-like Domain"/>
    <property type="match status" value="1"/>
</dbReference>
<dbReference type="InterPro" id="IPR013118">
    <property type="entry name" value="Mannitol_DH_C"/>
</dbReference>
<feature type="domain" description="Mannitol dehydrogenase C-terminal" evidence="4">
    <location>
        <begin position="285"/>
        <end position="488"/>
    </location>
</feature>
<accession>A0A3B7MND1</accession>
<dbReference type="EMBL" id="CP032157">
    <property type="protein sequence ID" value="AXY75648.1"/>
    <property type="molecule type" value="Genomic_DNA"/>
</dbReference>
<dbReference type="SUPFAM" id="SSF51735">
    <property type="entry name" value="NAD(P)-binding Rossmann-fold domains"/>
    <property type="match status" value="1"/>
</dbReference>
<dbReference type="InterPro" id="IPR013131">
    <property type="entry name" value="Mannitol_DH_N"/>
</dbReference>
<sequence>MNLSKQTLSNIKAAGINLPAAGYFELPEKVLQFGTGVLLRGLPDYFIDKANKQGLFNGRIVVVKSTGNGATDAFADQDGLYTQCVQGIENGKKVEEKILNASISRVLAAKSDWDEILKCAANPDMQLIISNTTEVGITLIKDNVHASPPESFPGKLLAFLYQRFKVFQGDSSKGMVIIPTELIPDNGKKLEAIVLELAHQNGLETAFLDWLETHNYFCNSLVDRIVPGKLPAVQHQQMEADNGYRDELMIMSEVYRLWAIESDNDRVKDILSFSKADPGVVIAPDINIFRELKLRLLNGSHTFSCGLAHLAGFPTVKSAMDDAIFTAYIGTLMLQEMVPAVASESISVPTAKDFAFKVLDRYRNPYIEHLWLSITVQYSSKMKMRNIPLLLKHYEGAGNIPEYMALGFAGHLLFMRSTLADDGKYYGEFNGKKYLINDDHAAWYAAKWANTEVPALVQKVLSDTEFWGVNLAQLPGFAEAVTNKLDTIIKKGAAAAMKSLQTDGVTA</sequence>
<proteinExistence type="predicted"/>
<dbReference type="Gene3D" id="1.10.1040.10">
    <property type="entry name" value="N-(1-d-carboxylethyl)-l-norvaline Dehydrogenase, domain 2"/>
    <property type="match status" value="1"/>
</dbReference>
<reference evidence="5 6" key="1">
    <citation type="submission" date="2018-09" db="EMBL/GenBank/DDBJ databases">
        <title>Genome sequencing of strain 6GH32-13.</title>
        <authorList>
            <person name="Weon H.-Y."/>
            <person name="Heo J."/>
            <person name="Kwon S.-W."/>
        </authorList>
    </citation>
    <scope>NUCLEOTIDE SEQUENCE [LARGE SCALE GENOMIC DNA]</scope>
    <source>
        <strain evidence="5 6">5GH32-13</strain>
    </source>
</reference>
<dbReference type="InterPro" id="IPR013328">
    <property type="entry name" value="6PGD_dom2"/>
</dbReference>
<dbReference type="PANTHER" id="PTHR30524">
    <property type="entry name" value="MANNITOL-1-PHOSPHATE 5-DEHYDROGENASE"/>
    <property type="match status" value="1"/>
</dbReference>
<keyword evidence="2" id="KW-0520">NAD</keyword>
<dbReference type="NCBIfam" id="NF002969">
    <property type="entry name" value="PRK03643.1"/>
    <property type="match status" value="1"/>
</dbReference>
<evidence type="ECO:0000313" key="5">
    <source>
        <dbReference type="EMBL" id="AXY75648.1"/>
    </source>
</evidence>
<evidence type="ECO:0000313" key="6">
    <source>
        <dbReference type="Proteomes" id="UP000263900"/>
    </source>
</evidence>
<dbReference type="AlphaFoldDB" id="A0A3B7MND1"/>